<dbReference type="EMBL" id="JAAFGS010000007">
    <property type="protein sequence ID" value="NGZ77188.1"/>
    <property type="molecule type" value="Genomic_DNA"/>
</dbReference>
<evidence type="ECO:0000256" key="3">
    <source>
        <dbReference type="ARBA" id="ARBA00022741"/>
    </source>
</evidence>
<dbReference type="Pfam" id="PF00005">
    <property type="entry name" value="ABC_tran"/>
    <property type="match status" value="1"/>
</dbReference>
<feature type="transmembrane region" description="Helical" evidence="7">
    <location>
        <begin position="125"/>
        <end position="143"/>
    </location>
</feature>
<gene>
    <name evidence="10" type="ORF">GYN08_17985</name>
</gene>
<dbReference type="Gene3D" id="1.20.1560.10">
    <property type="entry name" value="ABC transporter type 1, transmembrane domain"/>
    <property type="match status" value="1"/>
</dbReference>
<name>A0ABX0FA57_9BACL</name>
<dbReference type="InterPro" id="IPR039421">
    <property type="entry name" value="Type_1_exporter"/>
</dbReference>
<dbReference type="SUPFAM" id="SSF90123">
    <property type="entry name" value="ABC transporter transmembrane region"/>
    <property type="match status" value="1"/>
</dbReference>
<organism evidence="10 11">
    <name type="scientific">Saccharibacillus alkalitolerans</name>
    <dbReference type="NCBI Taxonomy" id="2705290"/>
    <lineage>
        <taxon>Bacteria</taxon>
        <taxon>Bacillati</taxon>
        <taxon>Bacillota</taxon>
        <taxon>Bacilli</taxon>
        <taxon>Bacillales</taxon>
        <taxon>Paenibacillaceae</taxon>
        <taxon>Saccharibacillus</taxon>
    </lineage>
</organism>
<dbReference type="Pfam" id="PF00664">
    <property type="entry name" value="ABC_membrane"/>
    <property type="match status" value="1"/>
</dbReference>
<evidence type="ECO:0000313" key="11">
    <source>
        <dbReference type="Proteomes" id="UP000800303"/>
    </source>
</evidence>
<dbReference type="PROSITE" id="PS50893">
    <property type="entry name" value="ABC_TRANSPORTER_2"/>
    <property type="match status" value="1"/>
</dbReference>
<comment type="caution">
    <text evidence="10">The sequence shown here is derived from an EMBL/GenBank/DDBJ whole genome shotgun (WGS) entry which is preliminary data.</text>
</comment>
<dbReference type="InterPro" id="IPR036640">
    <property type="entry name" value="ABC1_TM_sf"/>
</dbReference>
<feature type="transmembrane region" description="Helical" evidence="7">
    <location>
        <begin position="12"/>
        <end position="34"/>
    </location>
</feature>
<dbReference type="SUPFAM" id="SSF52540">
    <property type="entry name" value="P-loop containing nucleoside triphosphate hydrolases"/>
    <property type="match status" value="1"/>
</dbReference>
<dbReference type="InterPro" id="IPR027417">
    <property type="entry name" value="P-loop_NTPase"/>
</dbReference>
<dbReference type="Gene3D" id="3.40.50.300">
    <property type="entry name" value="P-loop containing nucleotide triphosphate hydrolases"/>
    <property type="match status" value="1"/>
</dbReference>
<dbReference type="RefSeq" id="WP_166277135.1">
    <property type="nucleotide sequence ID" value="NZ_JAAFGS010000007.1"/>
</dbReference>
<feature type="transmembrane region" description="Helical" evidence="7">
    <location>
        <begin position="149"/>
        <end position="167"/>
    </location>
</feature>
<protein>
    <submittedName>
        <fullName evidence="10">ABC transporter ATP-binding protein</fullName>
    </submittedName>
</protein>
<dbReference type="SMART" id="SM00382">
    <property type="entry name" value="AAA"/>
    <property type="match status" value="1"/>
</dbReference>
<dbReference type="PANTHER" id="PTHR43394:SF1">
    <property type="entry name" value="ATP-BINDING CASSETTE SUB-FAMILY B MEMBER 10, MITOCHONDRIAL"/>
    <property type="match status" value="1"/>
</dbReference>
<keyword evidence="4 10" id="KW-0067">ATP-binding</keyword>
<sequence>MKTKILKKYPGSILTYSLASLISLIVPILFGYLIDTIIIGKQYSQLNAWFILAITIALISSLSTFYFVKYIPVKKGIENTINLQANSLKSVLKMTVPSFEKKDKGYYYNVIMNSTASYGDLHEELFLKFIGNLFCIAAILGFIFYTSMIFGILFLIYIPLIILLSISQSKSLFKMQKDAMELQDGWLSSSKSIIESKKEINALHAEGFFLNLFIRKGENWLNYILKYRFFQNIVEYIPTFLNNIYSILFLVIGARMVQQGNLSAGMLIIGYQYLSYLVAPVSESTNILIRYLAGKEHIHRVDHLDELSIVPKETSSLNKSETMLFETSKFTYQKGEKDTDLLYDLDSLSLELGKFYVIKGDNGSGKSMFLNLMLGNISLAHSQGTFTLAKHIEDTAYLTYPLFFLNGTFEENLFNRNYDPALLEILNIDFEEKIITANPVNLSFGQQQKIALLRVLSMDKPILFLDEPFSNLDRNTQSKLVEYFKELKHKKTMVCIMHDESLDEICDSILYIKNKRLEYKQSV</sequence>
<dbReference type="InterPro" id="IPR003593">
    <property type="entry name" value="AAA+_ATPase"/>
</dbReference>
<comment type="subcellular location">
    <subcellularLocation>
        <location evidence="1">Cell membrane</location>
        <topology evidence="1">Multi-pass membrane protein</topology>
    </subcellularLocation>
</comment>
<feature type="transmembrane region" description="Helical" evidence="7">
    <location>
        <begin position="233"/>
        <end position="253"/>
    </location>
</feature>
<keyword evidence="6 7" id="KW-0472">Membrane</keyword>
<dbReference type="InterPro" id="IPR017871">
    <property type="entry name" value="ABC_transporter-like_CS"/>
</dbReference>
<dbReference type="PROSITE" id="PS00211">
    <property type="entry name" value="ABC_TRANSPORTER_1"/>
    <property type="match status" value="1"/>
</dbReference>
<evidence type="ECO:0000313" key="10">
    <source>
        <dbReference type="EMBL" id="NGZ77188.1"/>
    </source>
</evidence>
<keyword evidence="2 7" id="KW-0812">Transmembrane</keyword>
<proteinExistence type="predicted"/>
<evidence type="ECO:0000256" key="6">
    <source>
        <dbReference type="ARBA" id="ARBA00023136"/>
    </source>
</evidence>
<dbReference type="PROSITE" id="PS50929">
    <property type="entry name" value="ABC_TM1F"/>
    <property type="match status" value="1"/>
</dbReference>
<dbReference type="InterPro" id="IPR011527">
    <property type="entry name" value="ABC1_TM_dom"/>
</dbReference>
<keyword evidence="3" id="KW-0547">Nucleotide-binding</keyword>
<keyword evidence="11" id="KW-1185">Reference proteome</keyword>
<dbReference type="PANTHER" id="PTHR43394">
    <property type="entry name" value="ATP-DEPENDENT PERMEASE MDL1, MITOCHONDRIAL"/>
    <property type="match status" value="1"/>
</dbReference>
<evidence type="ECO:0000259" key="8">
    <source>
        <dbReference type="PROSITE" id="PS50893"/>
    </source>
</evidence>
<evidence type="ECO:0000256" key="4">
    <source>
        <dbReference type="ARBA" id="ARBA00022840"/>
    </source>
</evidence>
<evidence type="ECO:0000256" key="7">
    <source>
        <dbReference type="SAM" id="Phobius"/>
    </source>
</evidence>
<feature type="domain" description="ABC transporter" evidence="8">
    <location>
        <begin position="325"/>
        <end position="523"/>
    </location>
</feature>
<reference evidence="10 11" key="1">
    <citation type="submission" date="2020-01" db="EMBL/GenBank/DDBJ databases">
        <title>Polyphasic characterisation and genomic insights into a novel alkali tolerant bacterium VR-M41.</title>
        <authorList>
            <person name="Vemuluri V.R."/>
        </authorList>
    </citation>
    <scope>NUCLEOTIDE SEQUENCE [LARGE SCALE GENOMIC DNA]</scope>
    <source>
        <strain evidence="10 11">VR-M41</strain>
    </source>
</reference>
<feature type="transmembrane region" description="Helical" evidence="7">
    <location>
        <begin position="46"/>
        <end position="68"/>
    </location>
</feature>
<accession>A0ABX0FA57</accession>
<evidence type="ECO:0000256" key="5">
    <source>
        <dbReference type="ARBA" id="ARBA00022989"/>
    </source>
</evidence>
<dbReference type="InterPro" id="IPR003439">
    <property type="entry name" value="ABC_transporter-like_ATP-bd"/>
</dbReference>
<evidence type="ECO:0000259" key="9">
    <source>
        <dbReference type="PROSITE" id="PS50929"/>
    </source>
</evidence>
<dbReference type="Proteomes" id="UP000800303">
    <property type="component" value="Unassembled WGS sequence"/>
</dbReference>
<evidence type="ECO:0000256" key="1">
    <source>
        <dbReference type="ARBA" id="ARBA00004651"/>
    </source>
</evidence>
<feature type="domain" description="ABC transmembrane type-1" evidence="9">
    <location>
        <begin position="11"/>
        <end position="293"/>
    </location>
</feature>
<keyword evidence="5 7" id="KW-1133">Transmembrane helix</keyword>
<evidence type="ECO:0000256" key="2">
    <source>
        <dbReference type="ARBA" id="ARBA00022692"/>
    </source>
</evidence>
<dbReference type="GO" id="GO:0005524">
    <property type="term" value="F:ATP binding"/>
    <property type="evidence" value="ECO:0007669"/>
    <property type="project" value="UniProtKB-KW"/>
</dbReference>